<proteinExistence type="inferred from homology"/>
<dbReference type="FunFam" id="2.10.230.10:FF:000001">
    <property type="entry name" value="DnaJ subfamily A member 2"/>
    <property type="match status" value="1"/>
</dbReference>
<keyword evidence="4 6" id="KW-0862">Zinc</keyword>
<keyword evidence="5" id="KW-0143">Chaperone</keyword>
<dbReference type="Gene3D" id="2.60.260.20">
    <property type="entry name" value="Urease metallochaperone UreE, N-terminal domain"/>
    <property type="match status" value="2"/>
</dbReference>
<dbReference type="InterPro" id="IPR012724">
    <property type="entry name" value="DnaJ"/>
</dbReference>
<dbReference type="GO" id="GO:0008270">
    <property type="term" value="F:zinc ion binding"/>
    <property type="evidence" value="ECO:0007669"/>
    <property type="project" value="UniProtKB-KW"/>
</dbReference>
<dbReference type="InterPro" id="IPR001623">
    <property type="entry name" value="DnaJ_domain"/>
</dbReference>
<feature type="compositionally biased region" description="Basic and acidic residues" evidence="7">
    <location>
        <begin position="396"/>
        <end position="439"/>
    </location>
</feature>
<dbReference type="Gene3D" id="1.10.287.110">
    <property type="entry name" value="DnaJ domain"/>
    <property type="match status" value="1"/>
</dbReference>
<dbReference type="SMART" id="SM00271">
    <property type="entry name" value="DnaJ"/>
    <property type="match status" value="1"/>
</dbReference>
<keyword evidence="10" id="KW-1185">Reference proteome</keyword>
<keyword evidence="1 6" id="KW-0479">Metal-binding</keyword>
<evidence type="ECO:0000256" key="5">
    <source>
        <dbReference type="ARBA" id="ARBA00023186"/>
    </source>
</evidence>
<dbReference type="GO" id="GO:0009408">
    <property type="term" value="P:response to heat"/>
    <property type="evidence" value="ECO:0007669"/>
    <property type="project" value="InterPro"/>
</dbReference>
<dbReference type="GO" id="GO:0005739">
    <property type="term" value="C:mitochondrion"/>
    <property type="evidence" value="ECO:0007669"/>
    <property type="project" value="TreeGrafter"/>
</dbReference>
<evidence type="ECO:0000259" key="8">
    <source>
        <dbReference type="PROSITE" id="PS50076"/>
    </source>
</evidence>
<feature type="domain" description="CR-type" evidence="9">
    <location>
        <begin position="167"/>
        <end position="245"/>
    </location>
</feature>
<feature type="compositionally biased region" description="Basic and acidic residues" evidence="7">
    <location>
        <begin position="447"/>
        <end position="505"/>
    </location>
</feature>
<dbReference type="Pfam" id="PF01556">
    <property type="entry name" value="DnaJ_C"/>
    <property type="match status" value="1"/>
</dbReference>
<evidence type="ECO:0000259" key="9">
    <source>
        <dbReference type="PROSITE" id="PS51188"/>
    </source>
</evidence>
<dbReference type="Gene3D" id="2.10.230.10">
    <property type="entry name" value="Heat shock protein DnaJ, cysteine-rich domain"/>
    <property type="match status" value="1"/>
</dbReference>
<evidence type="ECO:0000313" key="11">
    <source>
        <dbReference type="WBParaSite" id="L893_g33586.t2"/>
    </source>
</evidence>
<dbReference type="HAMAP" id="MF_01152">
    <property type="entry name" value="DnaJ"/>
    <property type="match status" value="1"/>
</dbReference>
<feature type="domain" description="J" evidence="8">
    <location>
        <begin position="31"/>
        <end position="95"/>
    </location>
</feature>
<dbReference type="Pfam" id="PF00684">
    <property type="entry name" value="DnaJ_CXXCXGXG"/>
    <property type="match status" value="1"/>
</dbReference>
<dbReference type="PROSITE" id="PS51188">
    <property type="entry name" value="ZF_CR"/>
    <property type="match status" value="1"/>
</dbReference>
<dbReference type="CDD" id="cd10719">
    <property type="entry name" value="DnaJ_zf"/>
    <property type="match status" value="1"/>
</dbReference>
<evidence type="ECO:0000256" key="2">
    <source>
        <dbReference type="ARBA" id="ARBA00022737"/>
    </source>
</evidence>
<dbReference type="GO" id="GO:0006457">
    <property type="term" value="P:protein folding"/>
    <property type="evidence" value="ECO:0007669"/>
    <property type="project" value="InterPro"/>
</dbReference>
<dbReference type="SUPFAM" id="SSF57938">
    <property type="entry name" value="DnaJ/Hsp40 cysteine-rich domain"/>
    <property type="match status" value="1"/>
</dbReference>
<dbReference type="PROSITE" id="PS00636">
    <property type="entry name" value="DNAJ_1"/>
    <property type="match status" value="1"/>
</dbReference>
<dbReference type="WBParaSite" id="L893_g33586.t2">
    <property type="protein sequence ID" value="L893_g33586.t2"/>
    <property type="gene ID" value="L893_g33586"/>
</dbReference>
<organism evidence="10 11">
    <name type="scientific">Steinernema glaseri</name>
    <dbReference type="NCBI Taxonomy" id="37863"/>
    <lineage>
        <taxon>Eukaryota</taxon>
        <taxon>Metazoa</taxon>
        <taxon>Ecdysozoa</taxon>
        <taxon>Nematoda</taxon>
        <taxon>Chromadorea</taxon>
        <taxon>Rhabditida</taxon>
        <taxon>Tylenchina</taxon>
        <taxon>Panagrolaimomorpha</taxon>
        <taxon>Strongyloidoidea</taxon>
        <taxon>Steinernematidae</taxon>
        <taxon>Steinernema</taxon>
    </lineage>
</organism>
<dbReference type="CDD" id="cd06257">
    <property type="entry name" value="DnaJ"/>
    <property type="match status" value="1"/>
</dbReference>
<feature type="compositionally biased region" description="Basic and acidic residues" evidence="7">
    <location>
        <begin position="512"/>
        <end position="524"/>
    </location>
</feature>
<evidence type="ECO:0000256" key="3">
    <source>
        <dbReference type="ARBA" id="ARBA00022771"/>
    </source>
</evidence>
<dbReference type="AlphaFoldDB" id="A0A1I8A7C5"/>
<dbReference type="PANTHER" id="PTHR44145">
    <property type="entry name" value="DNAJ HOMOLOG SUBFAMILY A MEMBER 3, MITOCHONDRIAL"/>
    <property type="match status" value="1"/>
</dbReference>
<dbReference type="SUPFAM" id="SSF46565">
    <property type="entry name" value="Chaperone J-domain"/>
    <property type="match status" value="1"/>
</dbReference>
<dbReference type="PRINTS" id="PR00625">
    <property type="entry name" value="JDOMAIN"/>
</dbReference>
<dbReference type="Proteomes" id="UP000095287">
    <property type="component" value="Unplaced"/>
</dbReference>
<evidence type="ECO:0000256" key="4">
    <source>
        <dbReference type="ARBA" id="ARBA00022833"/>
    </source>
</evidence>
<feature type="region of interest" description="Disordered" evidence="7">
    <location>
        <begin position="380"/>
        <end position="524"/>
    </location>
</feature>
<dbReference type="GO" id="GO:0043066">
    <property type="term" value="P:negative regulation of apoptotic process"/>
    <property type="evidence" value="ECO:0007669"/>
    <property type="project" value="TreeGrafter"/>
</dbReference>
<dbReference type="GO" id="GO:0031072">
    <property type="term" value="F:heat shock protein binding"/>
    <property type="evidence" value="ECO:0007669"/>
    <property type="project" value="InterPro"/>
</dbReference>
<evidence type="ECO:0000313" key="10">
    <source>
        <dbReference type="Proteomes" id="UP000095287"/>
    </source>
</evidence>
<feature type="zinc finger region" description="CR-type" evidence="6">
    <location>
        <begin position="167"/>
        <end position="245"/>
    </location>
</feature>
<dbReference type="GO" id="GO:0007005">
    <property type="term" value="P:mitochondrion organization"/>
    <property type="evidence" value="ECO:0007669"/>
    <property type="project" value="TreeGrafter"/>
</dbReference>
<protein>
    <submittedName>
        <fullName evidence="11">Chaperone DnaJ</fullName>
    </submittedName>
</protein>
<dbReference type="InterPro" id="IPR002939">
    <property type="entry name" value="DnaJ_C"/>
</dbReference>
<dbReference type="InterPro" id="IPR051938">
    <property type="entry name" value="Apopto_cytoskel_mod"/>
</dbReference>
<dbReference type="InterPro" id="IPR036410">
    <property type="entry name" value="HSP_DnaJ_Cys-rich_dom_sf"/>
</dbReference>
<dbReference type="PANTHER" id="PTHR44145:SF3">
    <property type="entry name" value="DNAJ HOMOLOG SUBFAMILY A MEMBER 3, MITOCHONDRIAL"/>
    <property type="match status" value="1"/>
</dbReference>
<name>A0A1I8A7C5_9BILA</name>
<dbReference type="InterPro" id="IPR036869">
    <property type="entry name" value="J_dom_sf"/>
</dbReference>
<dbReference type="PROSITE" id="PS50076">
    <property type="entry name" value="DNAJ_2"/>
    <property type="match status" value="1"/>
</dbReference>
<evidence type="ECO:0000256" key="7">
    <source>
        <dbReference type="SAM" id="MobiDB-lite"/>
    </source>
</evidence>
<accession>A0A1I8A7C5</accession>
<keyword evidence="2" id="KW-0677">Repeat</keyword>
<reference evidence="11" key="1">
    <citation type="submission" date="2016-11" db="UniProtKB">
        <authorList>
            <consortium name="WormBaseParasite"/>
        </authorList>
    </citation>
    <scope>IDENTIFICATION</scope>
</reference>
<dbReference type="CDD" id="cd10747">
    <property type="entry name" value="DnaJ_C"/>
    <property type="match status" value="1"/>
</dbReference>
<evidence type="ECO:0000256" key="6">
    <source>
        <dbReference type="PROSITE-ProRule" id="PRU00546"/>
    </source>
</evidence>
<dbReference type="GO" id="GO:0051082">
    <property type="term" value="F:unfolded protein binding"/>
    <property type="evidence" value="ECO:0007669"/>
    <property type="project" value="InterPro"/>
</dbReference>
<dbReference type="InterPro" id="IPR018253">
    <property type="entry name" value="DnaJ_domain_CS"/>
</dbReference>
<dbReference type="SUPFAM" id="SSF49493">
    <property type="entry name" value="HSP40/DnaJ peptide-binding domain"/>
    <property type="match status" value="2"/>
</dbReference>
<dbReference type="Pfam" id="PF00226">
    <property type="entry name" value="DnaJ"/>
    <property type="match status" value="1"/>
</dbReference>
<dbReference type="InterPro" id="IPR008971">
    <property type="entry name" value="HSP40/DnaJ_pept-bd"/>
</dbReference>
<dbReference type="GO" id="GO:0005524">
    <property type="term" value="F:ATP binding"/>
    <property type="evidence" value="ECO:0007669"/>
    <property type="project" value="InterPro"/>
</dbReference>
<sequence length="524" mass="57669">MASLITRMARSAQVVNSVRAISTTAYLDAKDYYKILGLKKDSSAKDIKKAYYKLAKEYHPDVNKGKDAAEKFQEVSEAYEVLSDEGKRAQYDQFGTDPFGGRSTAGAHPGAGAAGNWNFNGDFDPFKIFRDFDMKMRTGGGFAESMHGFGSTQQTSINISFEEACRGGNKTIPINVVDDCGKCRGSGTEPGYKKVSCPYCNGTGFTTQHIQGFFMQTNCSHCRGSGAYNKNPCIECEGLGQSVQRRQVTIQVPAGIDNGQTVRVRVGKGDVYITFNVAESLRFRREHDNIHCDVEISVAQAMLGGTVKVPGIYEDTNIHIPPGTSSHTRMKLSGKGIKRLNHHGRGDQYINIKVRIPKRLTERQKALIQAWAELETDTPGTVAGIRKTGDGQTKNEQAKEAEKEPETSKQSAGEEKDDGLKKTVDGEESELISKIRELLDESVNAQLKKDVKAAETDKKPEEEPKKTEKETKASEPEKEMKASESEKETKAPEPEKKPEEPKKTAASETEPETAKEPTMKKSTA</sequence>
<dbReference type="InterPro" id="IPR001305">
    <property type="entry name" value="HSP_DnaJ_Cys-rich_dom"/>
</dbReference>
<keyword evidence="3 6" id="KW-0863">Zinc-finger</keyword>
<dbReference type="FunFam" id="2.60.260.20:FF:000005">
    <property type="entry name" value="Chaperone protein dnaJ 1, mitochondrial"/>
    <property type="match status" value="1"/>
</dbReference>
<evidence type="ECO:0000256" key="1">
    <source>
        <dbReference type="ARBA" id="ARBA00022723"/>
    </source>
</evidence>